<proteinExistence type="predicted"/>
<dbReference type="PANTHER" id="PTHR43522:SF2">
    <property type="entry name" value="TRANSKETOLASE 1-RELATED"/>
    <property type="match status" value="1"/>
</dbReference>
<dbReference type="Proteomes" id="UP001597114">
    <property type="component" value="Unassembled WGS sequence"/>
</dbReference>
<comment type="caution">
    <text evidence="5">The sequence shown here is derived from an EMBL/GenBank/DDBJ whole genome shotgun (WGS) entry which is preliminary data.</text>
</comment>
<sequence length="187" mass="20319">VVDSGENVTGILQALDNARAETDRPSFIELRTIIGYPAPTKMNTGKAHGSALGAEEVAEVKKILGFDPDKNFQIEDDVLAHARKVIDRGRAAHQAWTTTYNDWVARELDRKELLDRMHDRSLPPGWEKTLPSWDVGHEEVATRKASGEVLTSLADVLPELWGGSADLAGSNNTTMEGADSFGPPSTA</sequence>
<dbReference type="SUPFAM" id="SSF52518">
    <property type="entry name" value="Thiamin diphosphate-binding fold (THDP-binding)"/>
    <property type="match status" value="2"/>
</dbReference>
<dbReference type="Pfam" id="PF00456">
    <property type="entry name" value="Transketolase_N"/>
    <property type="match status" value="1"/>
</dbReference>
<dbReference type="EMBL" id="JBHUCO010000027">
    <property type="protein sequence ID" value="MFD1520667.1"/>
    <property type="molecule type" value="Genomic_DNA"/>
</dbReference>
<feature type="non-terminal residue" evidence="5">
    <location>
        <position position="1"/>
    </location>
</feature>
<evidence type="ECO:0000313" key="6">
    <source>
        <dbReference type="Proteomes" id="UP001597114"/>
    </source>
</evidence>
<dbReference type="Gene3D" id="3.40.50.970">
    <property type="match status" value="2"/>
</dbReference>
<evidence type="ECO:0000259" key="4">
    <source>
        <dbReference type="Pfam" id="PF02779"/>
    </source>
</evidence>
<dbReference type="InterPro" id="IPR005475">
    <property type="entry name" value="Transketolase-like_Pyr-bd"/>
</dbReference>
<keyword evidence="6" id="KW-1185">Reference proteome</keyword>
<comment type="catalytic activity">
    <reaction evidence="1">
        <text>D-sedoheptulose 7-phosphate + D-glyceraldehyde 3-phosphate = aldehydo-D-ribose 5-phosphate + D-xylulose 5-phosphate</text>
        <dbReference type="Rhea" id="RHEA:10508"/>
        <dbReference type="ChEBI" id="CHEBI:57483"/>
        <dbReference type="ChEBI" id="CHEBI:57737"/>
        <dbReference type="ChEBI" id="CHEBI:58273"/>
        <dbReference type="ChEBI" id="CHEBI:59776"/>
        <dbReference type="EC" id="2.2.1.1"/>
    </reaction>
</comment>
<gene>
    <name evidence="5" type="ORF">ACFSJD_24445</name>
</gene>
<feature type="non-terminal residue" evidence="5">
    <location>
        <position position="187"/>
    </location>
</feature>
<feature type="domain" description="Transketolase N-terminal" evidence="3">
    <location>
        <begin position="3"/>
        <end position="123"/>
    </location>
</feature>
<dbReference type="InterPro" id="IPR029061">
    <property type="entry name" value="THDP-binding"/>
</dbReference>
<dbReference type="PANTHER" id="PTHR43522">
    <property type="entry name" value="TRANSKETOLASE"/>
    <property type="match status" value="1"/>
</dbReference>
<evidence type="ECO:0000256" key="2">
    <source>
        <dbReference type="SAM" id="MobiDB-lite"/>
    </source>
</evidence>
<reference evidence="6" key="1">
    <citation type="journal article" date="2019" name="Int. J. Syst. Evol. Microbiol.">
        <title>The Global Catalogue of Microorganisms (GCM) 10K type strain sequencing project: providing services to taxonomists for standard genome sequencing and annotation.</title>
        <authorList>
            <consortium name="The Broad Institute Genomics Platform"/>
            <consortium name="The Broad Institute Genome Sequencing Center for Infectious Disease"/>
            <person name="Wu L."/>
            <person name="Ma J."/>
        </authorList>
    </citation>
    <scope>NUCLEOTIDE SEQUENCE [LARGE SCALE GENOMIC DNA]</scope>
    <source>
        <strain evidence="6">CCM 7043</strain>
    </source>
</reference>
<organism evidence="5 6">
    <name type="scientific">Pseudonocardia yunnanensis</name>
    <dbReference type="NCBI Taxonomy" id="58107"/>
    <lineage>
        <taxon>Bacteria</taxon>
        <taxon>Bacillati</taxon>
        <taxon>Actinomycetota</taxon>
        <taxon>Actinomycetes</taxon>
        <taxon>Pseudonocardiales</taxon>
        <taxon>Pseudonocardiaceae</taxon>
        <taxon>Pseudonocardia</taxon>
    </lineage>
</organism>
<accession>A0ABW4F1B7</accession>
<evidence type="ECO:0000256" key="1">
    <source>
        <dbReference type="ARBA" id="ARBA00049473"/>
    </source>
</evidence>
<evidence type="ECO:0000259" key="3">
    <source>
        <dbReference type="Pfam" id="PF00456"/>
    </source>
</evidence>
<name>A0ABW4F1B7_9PSEU</name>
<dbReference type="Pfam" id="PF02779">
    <property type="entry name" value="Transket_pyr"/>
    <property type="match status" value="1"/>
</dbReference>
<feature type="region of interest" description="Disordered" evidence="2">
    <location>
        <begin position="164"/>
        <end position="187"/>
    </location>
</feature>
<dbReference type="InterPro" id="IPR033247">
    <property type="entry name" value="Transketolase_fam"/>
</dbReference>
<protein>
    <submittedName>
        <fullName evidence="5">Transketolase</fullName>
    </submittedName>
</protein>
<dbReference type="InterPro" id="IPR005474">
    <property type="entry name" value="Transketolase_N"/>
</dbReference>
<evidence type="ECO:0000313" key="5">
    <source>
        <dbReference type="EMBL" id="MFD1520667.1"/>
    </source>
</evidence>
<feature type="domain" description="Transketolase-like pyrimidine-binding" evidence="4">
    <location>
        <begin position="139"/>
        <end position="180"/>
    </location>
</feature>